<name>A0AAE4NX33_9EURY</name>
<dbReference type="EMBL" id="JAVDZE010000004">
    <property type="protein sequence ID" value="MDV3104433.1"/>
    <property type="molecule type" value="Genomic_DNA"/>
</dbReference>
<feature type="transmembrane region" description="Helical" evidence="1">
    <location>
        <begin position="40"/>
        <end position="57"/>
    </location>
</feature>
<comment type="caution">
    <text evidence="2">The sequence shown here is derived from an EMBL/GenBank/DDBJ whole genome shotgun (WGS) entry which is preliminary data.</text>
</comment>
<organism evidence="2 3">
    <name type="scientific">Thermococcus waiotapuensis</name>
    <dbReference type="NCBI Taxonomy" id="90909"/>
    <lineage>
        <taxon>Archaea</taxon>
        <taxon>Methanobacteriati</taxon>
        <taxon>Methanobacteriota</taxon>
        <taxon>Thermococci</taxon>
        <taxon>Thermococcales</taxon>
        <taxon>Thermococcaceae</taxon>
        <taxon>Thermococcus</taxon>
    </lineage>
</organism>
<protein>
    <submittedName>
        <fullName evidence="2">Uncharacterized protein</fullName>
    </submittedName>
</protein>
<keyword evidence="1" id="KW-1133">Transmembrane helix</keyword>
<evidence type="ECO:0000256" key="1">
    <source>
        <dbReference type="SAM" id="Phobius"/>
    </source>
</evidence>
<dbReference type="Proteomes" id="UP001245683">
    <property type="component" value="Unassembled WGS sequence"/>
</dbReference>
<feature type="transmembrane region" description="Helical" evidence="1">
    <location>
        <begin position="142"/>
        <end position="166"/>
    </location>
</feature>
<keyword evidence="3" id="KW-1185">Reference proteome</keyword>
<feature type="transmembrane region" description="Helical" evidence="1">
    <location>
        <begin position="116"/>
        <end position="136"/>
    </location>
</feature>
<reference evidence="2 3" key="1">
    <citation type="submission" date="2023-08" db="EMBL/GenBank/DDBJ databases">
        <title>Draft genome sequence of Thermococcus waiotapuensis WT1T, a thermophilic sulphur-dependent archaeon from order Thermococcales.</title>
        <authorList>
            <person name="Manners S.H."/>
            <person name="Carere C.R."/>
            <person name="Dhami M.K."/>
            <person name="Dobson R.C.J."/>
            <person name="Stott M.B."/>
        </authorList>
    </citation>
    <scope>NUCLEOTIDE SEQUENCE [LARGE SCALE GENOMIC DNA]</scope>
    <source>
        <strain evidence="2 3">WT1</strain>
    </source>
</reference>
<evidence type="ECO:0000313" key="2">
    <source>
        <dbReference type="EMBL" id="MDV3104433.1"/>
    </source>
</evidence>
<feature type="transmembrane region" description="Helical" evidence="1">
    <location>
        <begin position="9"/>
        <end position="28"/>
    </location>
</feature>
<dbReference type="RefSeq" id="WP_315342713.1">
    <property type="nucleotide sequence ID" value="NZ_JAVDZE010000004.1"/>
</dbReference>
<gene>
    <name evidence="2" type="ORF">RBI02_07785</name>
</gene>
<feature type="transmembrane region" description="Helical" evidence="1">
    <location>
        <begin position="64"/>
        <end position="80"/>
    </location>
</feature>
<dbReference type="AlphaFoldDB" id="A0AAE4NX33"/>
<accession>A0AAE4NX33</accession>
<sequence>MRWKTAGKLLTGAGIGVFITFLASLRLIPETTPVEEVLAFYLLGLAIGAAAFGVLGGEFRASPVAYLGGMLAIVAVTLISEVSEVTAAKLFAVILISMLALEIYRPMGVTDALLAGPVYFGGVATALAVEGALGLLKSVETMVGTVFVGIIGTIAAFLTAVLSLMIPTKPEKPKP</sequence>
<evidence type="ECO:0000313" key="3">
    <source>
        <dbReference type="Proteomes" id="UP001245683"/>
    </source>
</evidence>
<keyword evidence="1" id="KW-0472">Membrane</keyword>
<keyword evidence="1" id="KW-0812">Transmembrane</keyword>
<proteinExistence type="predicted"/>